<keyword evidence="4" id="KW-1185">Reference proteome</keyword>
<evidence type="ECO:0000256" key="2">
    <source>
        <dbReference type="SAM" id="Phobius"/>
    </source>
</evidence>
<organism evidence="3 4">
    <name type="scientific">Modicella reniformis</name>
    <dbReference type="NCBI Taxonomy" id="1440133"/>
    <lineage>
        <taxon>Eukaryota</taxon>
        <taxon>Fungi</taxon>
        <taxon>Fungi incertae sedis</taxon>
        <taxon>Mucoromycota</taxon>
        <taxon>Mortierellomycotina</taxon>
        <taxon>Mortierellomycetes</taxon>
        <taxon>Mortierellales</taxon>
        <taxon>Mortierellaceae</taxon>
        <taxon>Modicella</taxon>
    </lineage>
</organism>
<accession>A0A9P6II49</accession>
<evidence type="ECO:0000313" key="3">
    <source>
        <dbReference type="EMBL" id="KAF9918078.1"/>
    </source>
</evidence>
<gene>
    <name evidence="3" type="ORF">BGZ65_012623</name>
</gene>
<feature type="transmembrane region" description="Helical" evidence="2">
    <location>
        <begin position="6"/>
        <end position="24"/>
    </location>
</feature>
<reference evidence="3" key="1">
    <citation type="journal article" date="2020" name="Fungal Divers.">
        <title>Resolving the Mortierellaceae phylogeny through synthesis of multi-gene phylogenetics and phylogenomics.</title>
        <authorList>
            <person name="Vandepol N."/>
            <person name="Liber J."/>
            <person name="Desiro A."/>
            <person name="Na H."/>
            <person name="Kennedy M."/>
            <person name="Barry K."/>
            <person name="Grigoriev I.V."/>
            <person name="Miller A.N."/>
            <person name="O'Donnell K."/>
            <person name="Stajich J.E."/>
            <person name="Bonito G."/>
        </authorList>
    </citation>
    <scope>NUCLEOTIDE SEQUENCE</scope>
    <source>
        <strain evidence="3">MES-2147</strain>
    </source>
</reference>
<comment type="caution">
    <text evidence="3">The sequence shown here is derived from an EMBL/GenBank/DDBJ whole genome shotgun (WGS) entry which is preliminary data.</text>
</comment>
<dbReference type="EMBL" id="JAAAHW010011694">
    <property type="protein sequence ID" value="KAF9918078.1"/>
    <property type="molecule type" value="Genomic_DNA"/>
</dbReference>
<sequence length="80" mass="8054">MVARSIAIFTGGAVLGAVAIGSYYKSKEGSKAVALTTQTQTQPKSSAPVSLPQVPSPVIGRPSPGTSVGHARSIMPHGIP</sequence>
<feature type="region of interest" description="Disordered" evidence="1">
    <location>
        <begin position="39"/>
        <end position="80"/>
    </location>
</feature>
<evidence type="ECO:0000256" key="1">
    <source>
        <dbReference type="SAM" id="MobiDB-lite"/>
    </source>
</evidence>
<dbReference type="Proteomes" id="UP000749646">
    <property type="component" value="Unassembled WGS sequence"/>
</dbReference>
<evidence type="ECO:0000313" key="4">
    <source>
        <dbReference type="Proteomes" id="UP000749646"/>
    </source>
</evidence>
<proteinExistence type="predicted"/>
<dbReference type="OrthoDB" id="5418055at2759"/>
<keyword evidence="2" id="KW-1133">Transmembrane helix</keyword>
<keyword evidence="2" id="KW-0812">Transmembrane</keyword>
<dbReference type="AlphaFoldDB" id="A0A9P6II49"/>
<protein>
    <submittedName>
        <fullName evidence="3">Uncharacterized protein</fullName>
    </submittedName>
</protein>
<feature type="non-terminal residue" evidence="3">
    <location>
        <position position="80"/>
    </location>
</feature>
<feature type="compositionally biased region" description="Polar residues" evidence="1">
    <location>
        <begin position="39"/>
        <end position="48"/>
    </location>
</feature>
<keyword evidence="2" id="KW-0472">Membrane</keyword>
<name>A0A9P6II49_9FUNG</name>